<evidence type="ECO:0000259" key="13">
    <source>
        <dbReference type="SMART" id="SM00487"/>
    </source>
</evidence>
<evidence type="ECO:0000256" key="6">
    <source>
        <dbReference type="ARBA" id="ARBA00022741"/>
    </source>
</evidence>
<evidence type="ECO:0000256" key="3">
    <source>
        <dbReference type="ARBA" id="ARBA00007913"/>
    </source>
</evidence>
<dbReference type="GO" id="GO:0005737">
    <property type="term" value="C:cytoplasm"/>
    <property type="evidence" value="ECO:0007669"/>
    <property type="project" value="UniProtKB-SubCell"/>
</dbReference>
<dbReference type="InterPro" id="IPR014001">
    <property type="entry name" value="Helicase_ATP-bd"/>
</dbReference>
<dbReference type="SUPFAM" id="SSF52540">
    <property type="entry name" value="P-loop containing nucleoside triphosphate hydrolases"/>
    <property type="match status" value="1"/>
</dbReference>
<dbReference type="InterPro" id="IPR027417">
    <property type="entry name" value="P-loop_NTPase"/>
</dbReference>
<keyword evidence="10" id="KW-0539">Nucleus</keyword>
<dbReference type="Pfam" id="PF13087">
    <property type="entry name" value="AAA_12"/>
    <property type="match status" value="1"/>
</dbReference>
<dbReference type="GO" id="GO:0016787">
    <property type="term" value="F:hydrolase activity"/>
    <property type="evidence" value="ECO:0007669"/>
    <property type="project" value="UniProtKB-KW"/>
</dbReference>
<reference evidence="14 15" key="1">
    <citation type="submission" date="2017-08" db="EMBL/GenBank/DDBJ databases">
        <title>Acidophilic green algal genome provides insights into adaptation to an acidic environment.</title>
        <authorList>
            <person name="Hirooka S."/>
            <person name="Hirose Y."/>
            <person name="Kanesaki Y."/>
            <person name="Higuchi S."/>
            <person name="Fujiwara T."/>
            <person name="Onuma R."/>
            <person name="Era A."/>
            <person name="Ohbayashi R."/>
            <person name="Uzuka A."/>
            <person name="Nozaki H."/>
            <person name="Yoshikawa H."/>
            <person name="Miyagishima S.Y."/>
        </authorList>
    </citation>
    <scope>NUCLEOTIDE SEQUENCE [LARGE SCALE GENOMIC DNA]</scope>
    <source>
        <strain evidence="14 15">NIES-2499</strain>
    </source>
</reference>
<dbReference type="SMART" id="SM00487">
    <property type="entry name" value="DEXDc"/>
    <property type="match status" value="1"/>
</dbReference>
<keyword evidence="15" id="KW-1185">Reference proteome</keyword>
<dbReference type="SMART" id="SM00382">
    <property type="entry name" value="AAA"/>
    <property type="match status" value="1"/>
</dbReference>
<keyword evidence="7" id="KW-0378">Hydrolase</keyword>
<feature type="domain" description="AAA+ ATPase" evidence="12">
    <location>
        <begin position="301"/>
        <end position="549"/>
    </location>
</feature>
<evidence type="ECO:0000259" key="12">
    <source>
        <dbReference type="SMART" id="SM00382"/>
    </source>
</evidence>
<dbReference type="Proteomes" id="UP000232323">
    <property type="component" value="Unassembled WGS sequence"/>
</dbReference>
<evidence type="ECO:0000256" key="4">
    <source>
        <dbReference type="ARBA" id="ARBA00012551"/>
    </source>
</evidence>
<comment type="similarity">
    <text evidence="3">Belongs to the DNA2/NAM7 helicase family.</text>
</comment>
<dbReference type="InterPro" id="IPR036867">
    <property type="entry name" value="R3H_dom_sf"/>
</dbReference>
<dbReference type="InterPro" id="IPR041679">
    <property type="entry name" value="DNA2/NAM7-like_C"/>
</dbReference>
<keyword evidence="6" id="KW-0547">Nucleotide-binding</keyword>
<dbReference type="InterPro" id="IPR047187">
    <property type="entry name" value="SF1_C_Upf1"/>
</dbReference>
<comment type="caution">
    <text evidence="14">The sequence shown here is derived from an EMBL/GenBank/DDBJ whole genome shotgun (WGS) entry which is preliminary data.</text>
</comment>
<keyword evidence="8" id="KW-0347">Helicase</keyword>
<dbReference type="OrthoDB" id="6513042at2759"/>
<evidence type="ECO:0000256" key="9">
    <source>
        <dbReference type="ARBA" id="ARBA00022840"/>
    </source>
</evidence>
<comment type="catalytic activity">
    <reaction evidence="11">
        <text>ATP + H2O = ADP + phosphate + H(+)</text>
        <dbReference type="Rhea" id="RHEA:13065"/>
        <dbReference type="ChEBI" id="CHEBI:15377"/>
        <dbReference type="ChEBI" id="CHEBI:15378"/>
        <dbReference type="ChEBI" id="CHEBI:30616"/>
        <dbReference type="ChEBI" id="CHEBI:43474"/>
        <dbReference type="ChEBI" id="CHEBI:456216"/>
        <dbReference type="EC" id="3.6.4.12"/>
    </reaction>
    <physiologicalReaction direction="left-to-right" evidence="11">
        <dbReference type="Rhea" id="RHEA:13066"/>
    </physiologicalReaction>
</comment>
<dbReference type="InterPro" id="IPR041677">
    <property type="entry name" value="DNA2/NAM7_AAA_11"/>
</dbReference>
<dbReference type="InterPro" id="IPR050534">
    <property type="entry name" value="Coronavir_polyprotein_1ab"/>
</dbReference>
<dbReference type="InterPro" id="IPR001374">
    <property type="entry name" value="R3H_dom"/>
</dbReference>
<dbReference type="STRING" id="1157962.A0A250WZS1"/>
<dbReference type="InterPro" id="IPR048761">
    <property type="entry name" value="SMUBP-2_HCS1_1B"/>
</dbReference>
<dbReference type="PANTHER" id="PTHR43788:SF8">
    <property type="entry name" value="DNA-BINDING PROTEIN SMUBP-2"/>
    <property type="match status" value="1"/>
</dbReference>
<evidence type="ECO:0000256" key="10">
    <source>
        <dbReference type="ARBA" id="ARBA00023242"/>
    </source>
</evidence>
<dbReference type="GO" id="GO:0003677">
    <property type="term" value="F:DNA binding"/>
    <property type="evidence" value="ECO:0007669"/>
    <property type="project" value="InterPro"/>
</dbReference>
<feature type="domain" description="Helicase ATP-binding" evidence="13">
    <location>
        <begin position="283"/>
        <end position="572"/>
    </location>
</feature>
<dbReference type="InterPro" id="IPR003593">
    <property type="entry name" value="AAA+_ATPase"/>
</dbReference>
<dbReference type="Pfam" id="PF01424">
    <property type="entry name" value="R3H"/>
    <property type="match status" value="1"/>
</dbReference>
<dbReference type="Gene3D" id="3.30.1370.50">
    <property type="entry name" value="R3H-like domain"/>
    <property type="match status" value="1"/>
</dbReference>
<sequence length="787" mass="84977">MKMMPQAVHLTLPTSVNSRQRAIIHAVAESSGLHHGSTGDGSERKISIGYQEGEKVDLSSSLEGQALSDDDICSLLLKYFKIDASKEFKKEDVKRTAKPAKASSTGFGSQALDLDKFIATTRELIEMEREAEVQQATEAAHMRSAETAQARGTTLLNLRCEDVEGVTAPLLPQHKFSPHDIVALRPSKGPADGPALVQGVVYRVKETALVVAVDDAPDEGLEQPLRLDKLANEVTYKRLKETLSALASSTTGSSLQPGGSLVEVMFGRKEPRFVDTPPAWQPFNHSLDDSQRRAISLALSAKDVALVHGPPGTGKTTAVVEIIWQEVARGSRVLACAASNIAVDNLVERLASVGGKAATVASVASNIPSNSSGAGSGVTGGTVRVVRLGHPARLLPQVLDNSLEAHVLRSDNSSLAKDCRKEIKSLNQKLKKLDPWKKAERRQLRDELRQLSKEERKRQGAAVAEVIRGAQVIASTLTGVLHHTLDSCDFDVCVIDEAAQALEASCWGALLKARRAVLAGDHLQLPPTILSEAAAARGLGRTLFERLQDMYGSLVSEMLTVQYRMNSNIMQWSSDALYQGKLTAHESVASHDLHGIRAEVSTSGSAKKKSNLPAAVAVPSAEVTLPVLLLVDTAGCGFEERQEEEGDSKCNEGEAKAVMAHVESLMKAGIPAFSIGVITPYNAQVALLKEMRPEKIASQLEISSVDGFQGREKEAIIISMVRSNDKREVGFLADQRRMNVAITRARRQCTLVCDSETITSSGNVFLKRLIDYFEQHGEYISASELVS</sequence>
<protein>
    <recommendedName>
        <fullName evidence="4">DNA helicase</fullName>
        <ecNumber evidence="4">3.6.4.12</ecNumber>
    </recommendedName>
</protein>
<dbReference type="GO" id="GO:0005634">
    <property type="term" value="C:nucleus"/>
    <property type="evidence" value="ECO:0007669"/>
    <property type="project" value="UniProtKB-SubCell"/>
</dbReference>
<dbReference type="PANTHER" id="PTHR43788">
    <property type="entry name" value="DNA2/NAM7 HELICASE FAMILY MEMBER"/>
    <property type="match status" value="1"/>
</dbReference>
<evidence type="ECO:0000256" key="2">
    <source>
        <dbReference type="ARBA" id="ARBA00004496"/>
    </source>
</evidence>
<gene>
    <name evidence="14" type="ORF">CEUSTIGMA_g3633.t1</name>
</gene>
<dbReference type="EC" id="3.6.4.12" evidence="4"/>
<dbReference type="CDD" id="cd18808">
    <property type="entry name" value="SF1_C_Upf1"/>
    <property type="match status" value="1"/>
</dbReference>
<dbReference type="Pfam" id="PF13086">
    <property type="entry name" value="AAA_11"/>
    <property type="match status" value="1"/>
</dbReference>
<evidence type="ECO:0000256" key="1">
    <source>
        <dbReference type="ARBA" id="ARBA00004123"/>
    </source>
</evidence>
<dbReference type="AlphaFoldDB" id="A0A250WZS1"/>
<dbReference type="Gene3D" id="2.40.30.270">
    <property type="match status" value="1"/>
</dbReference>
<name>A0A250WZS1_9CHLO</name>
<dbReference type="EMBL" id="BEGY01000016">
    <property type="protein sequence ID" value="GAX76189.1"/>
    <property type="molecule type" value="Genomic_DNA"/>
</dbReference>
<evidence type="ECO:0000313" key="14">
    <source>
        <dbReference type="EMBL" id="GAX76189.1"/>
    </source>
</evidence>
<keyword evidence="5" id="KW-0963">Cytoplasm</keyword>
<dbReference type="Pfam" id="PF21138">
    <property type="entry name" value="SMUBP-2_HCS1_1B"/>
    <property type="match status" value="1"/>
</dbReference>
<keyword evidence="9" id="KW-0067">ATP-binding</keyword>
<dbReference type="CDD" id="cd18044">
    <property type="entry name" value="DEXXQc_SMUBP2"/>
    <property type="match status" value="1"/>
</dbReference>
<dbReference type="NCBIfam" id="TIGR00376">
    <property type="entry name" value="IGHMBP2 family helicase"/>
    <property type="match status" value="1"/>
</dbReference>
<dbReference type="SUPFAM" id="SSF82708">
    <property type="entry name" value="R3H domain"/>
    <property type="match status" value="1"/>
</dbReference>
<evidence type="ECO:0000256" key="7">
    <source>
        <dbReference type="ARBA" id="ARBA00022801"/>
    </source>
</evidence>
<comment type="subcellular location">
    <subcellularLocation>
        <location evidence="2">Cytoplasm</location>
    </subcellularLocation>
    <subcellularLocation>
        <location evidence="1">Nucleus</location>
    </subcellularLocation>
</comment>
<dbReference type="Gene3D" id="3.40.50.300">
    <property type="entry name" value="P-loop containing nucleotide triphosphate hydrolases"/>
    <property type="match status" value="2"/>
</dbReference>
<dbReference type="GO" id="GO:0003723">
    <property type="term" value="F:RNA binding"/>
    <property type="evidence" value="ECO:0007669"/>
    <property type="project" value="InterPro"/>
</dbReference>
<evidence type="ECO:0000256" key="11">
    <source>
        <dbReference type="ARBA" id="ARBA00048432"/>
    </source>
</evidence>
<organism evidence="14 15">
    <name type="scientific">Chlamydomonas eustigma</name>
    <dbReference type="NCBI Taxonomy" id="1157962"/>
    <lineage>
        <taxon>Eukaryota</taxon>
        <taxon>Viridiplantae</taxon>
        <taxon>Chlorophyta</taxon>
        <taxon>core chlorophytes</taxon>
        <taxon>Chlorophyceae</taxon>
        <taxon>CS clade</taxon>
        <taxon>Chlamydomonadales</taxon>
        <taxon>Chlamydomonadaceae</taxon>
        <taxon>Chlamydomonas</taxon>
    </lineage>
</organism>
<dbReference type="GO" id="GO:0005524">
    <property type="term" value="F:ATP binding"/>
    <property type="evidence" value="ECO:0007669"/>
    <property type="project" value="UniProtKB-KW"/>
</dbReference>
<dbReference type="GO" id="GO:0043139">
    <property type="term" value="F:5'-3' DNA helicase activity"/>
    <property type="evidence" value="ECO:0007669"/>
    <property type="project" value="TreeGrafter"/>
</dbReference>
<evidence type="ECO:0000256" key="5">
    <source>
        <dbReference type="ARBA" id="ARBA00022490"/>
    </source>
</evidence>
<evidence type="ECO:0000256" key="8">
    <source>
        <dbReference type="ARBA" id="ARBA00022806"/>
    </source>
</evidence>
<accession>A0A250WZS1</accession>
<proteinExistence type="inferred from homology"/>
<dbReference type="InterPro" id="IPR004483">
    <property type="entry name" value="SMUBP-2/Hcs1-like"/>
</dbReference>
<evidence type="ECO:0000313" key="15">
    <source>
        <dbReference type="Proteomes" id="UP000232323"/>
    </source>
</evidence>